<sequence>MSAQTKVRNLLDEAGTSFATEAGISLANKPSPLYRLSVLSVLLSTRIKAGIAVDAARELSQWSTPQRMFDATWQQRVDALVQAHYRRYDESTSTALGEGAELLLDRYGGDLRKLRSKANGDPEEVRRLLMDLPRLGPVGADIFCREAQLVWPELRPYFDTKALNGAKKLGLSTEPDELARHVEGHELARLAAALVRATLDRSLASALS</sequence>
<evidence type="ECO:0008006" key="3">
    <source>
        <dbReference type="Google" id="ProtNLM"/>
    </source>
</evidence>
<dbReference type="OrthoDB" id="3078554at2"/>
<dbReference type="SUPFAM" id="SSF48150">
    <property type="entry name" value="DNA-glycosylase"/>
    <property type="match status" value="1"/>
</dbReference>
<proteinExistence type="predicted"/>
<evidence type="ECO:0000313" key="2">
    <source>
        <dbReference type="Proteomes" id="UP000316184"/>
    </source>
</evidence>
<dbReference type="EMBL" id="VIWX01000003">
    <property type="protein sequence ID" value="TWF94474.1"/>
    <property type="molecule type" value="Genomic_DNA"/>
</dbReference>
<dbReference type="Proteomes" id="UP000316184">
    <property type="component" value="Unassembled WGS sequence"/>
</dbReference>
<dbReference type="InterPro" id="IPR011257">
    <property type="entry name" value="DNA_glycosylase"/>
</dbReference>
<dbReference type="GO" id="GO:0003824">
    <property type="term" value="F:catalytic activity"/>
    <property type="evidence" value="ECO:0007669"/>
    <property type="project" value="InterPro"/>
</dbReference>
<gene>
    <name evidence="1" type="ORF">FHU35_13181</name>
</gene>
<organism evidence="1 2">
    <name type="scientific">Saccharopolyspora dendranthemae</name>
    <dbReference type="NCBI Taxonomy" id="1181886"/>
    <lineage>
        <taxon>Bacteria</taxon>
        <taxon>Bacillati</taxon>
        <taxon>Actinomycetota</taxon>
        <taxon>Actinomycetes</taxon>
        <taxon>Pseudonocardiales</taxon>
        <taxon>Pseudonocardiaceae</taxon>
        <taxon>Saccharopolyspora</taxon>
    </lineage>
</organism>
<reference evidence="1 2" key="1">
    <citation type="submission" date="2019-06" db="EMBL/GenBank/DDBJ databases">
        <title>Sequencing the genomes of 1000 actinobacteria strains.</title>
        <authorList>
            <person name="Klenk H.-P."/>
        </authorList>
    </citation>
    <scope>NUCLEOTIDE SEQUENCE [LARGE SCALE GENOMIC DNA]</scope>
    <source>
        <strain evidence="1 2">DSM 46699</strain>
    </source>
</reference>
<dbReference type="AlphaFoldDB" id="A0A561U541"/>
<keyword evidence="2" id="KW-1185">Reference proteome</keyword>
<evidence type="ECO:0000313" key="1">
    <source>
        <dbReference type="EMBL" id="TWF94474.1"/>
    </source>
</evidence>
<dbReference type="RefSeq" id="WP_145740439.1">
    <property type="nucleotide sequence ID" value="NZ_VIWX01000003.1"/>
</dbReference>
<accession>A0A561U541</accession>
<protein>
    <recommendedName>
        <fullName evidence="3">Endonuclease III</fullName>
    </recommendedName>
</protein>
<name>A0A561U541_9PSEU</name>
<dbReference type="GO" id="GO:0006281">
    <property type="term" value="P:DNA repair"/>
    <property type="evidence" value="ECO:0007669"/>
    <property type="project" value="InterPro"/>
</dbReference>
<comment type="caution">
    <text evidence="1">The sequence shown here is derived from an EMBL/GenBank/DDBJ whole genome shotgun (WGS) entry which is preliminary data.</text>
</comment>